<dbReference type="Gene3D" id="2.30.30.40">
    <property type="entry name" value="SH3 Domains"/>
    <property type="match status" value="1"/>
</dbReference>
<dbReference type="PROSITE" id="PS51257">
    <property type="entry name" value="PROKAR_LIPOPROTEIN"/>
    <property type="match status" value="1"/>
</dbReference>
<dbReference type="Pfam" id="PF08239">
    <property type="entry name" value="SH3_3"/>
    <property type="match status" value="1"/>
</dbReference>
<keyword evidence="5" id="KW-1185">Reference proteome</keyword>
<gene>
    <name evidence="4" type="ORF">SAMN05421659_11443</name>
</gene>
<evidence type="ECO:0000313" key="4">
    <source>
        <dbReference type="EMBL" id="SEW38807.1"/>
    </source>
</evidence>
<protein>
    <submittedName>
        <fullName evidence="4">SH3 domain-containing protein</fullName>
    </submittedName>
</protein>
<organism evidence="4 5">
    <name type="scientific">[Clostridium] fimetarium</name>
    <dbReference type="NCBI Taxonomy" id="99656"/>
    <lineage>
        <taxon>Bacteria</taxon>
        <taxon>Bacillati</taxon>
        <taxon>Bacillota</taxon>
        <taxon>Clostridia</taxon>
        <taxon>Lachnospirales</taxon>
        <taxon>Lachnospiraceae</taxon>
    </lineage>
</organism>
<accession>A0A1I0RDX9</accession>
<evidence type="ECO:0000256" key="1">
    <source>
        <dbReference type="SAM" id="Coils"/>
    </source>
</evidence>
<feature type="compositionally biased region" description="Polar residues" evidence="2">
    <location>
        <begin position="167"/>
        <end position="176"/>
    </location>
</feature>
<feature type="coiled-coil region" evidence="1">
    <location>
        <begin position="51"/>
        <end position="85"/>
    </location>
</feature>
<dbReference type="InterPro" id="IPR003646">
    <property type="entry name" value="SH3-like_bac-type"/>
</dbReference>
<reference evidence="4 5" key="1">
    <citation type="submission" date="2016-10" db="EMBL/GenBank/DDBJ databases">
        <authorList>
            <person name="de Groot N.N."/>
        </authorList>
    </citation>
    <scope>NUCLEOTIDE SEQUENCE [LARGE SCALE GENOMIC DNA]</scope>
    <source>
        <strain evidence="4 5">DSM 9179</strain>
    </source>
</reference>
<sequence>MRKDKDYIVLVIGISLIMLMSGCDNKAQTVVPTNGVEVVMQTEISTEGNSAVKLAEEKAKAEQVAKELDEKVQAEVAEQARLTAEAEANKSAAEKAGIVDSSSTKYVCATVNVRTDAAVDSDKLGSLSLNEVVNVTGEVSNGWTRIDYNNSTAYVASEYLSNEKTVVSQSASPSNGSTPSVATATPSADTSTPSADTSTAKKWSFPVDTTTREESLAKLTAEMIAMGYSGIEDNESGTTVLSMTQ</sequence>
<dbReference type="SMART" id="SM00287">
    <property type="entry name" value="SH3b"/>
    <property type="match status" value="1"/>
</dbReference>
<dbReference type="PROSITE" id="PS51781">
    <property type="entry name" value="SH3B"/>
    <property type="match status" value="1"/>
</dbReference>
<dbReference type="RefSeq" id="WP_092455887.1">
    <property type="nucleotide sequence ID" value="NZ_FOJI01000014.1"/>
</dbReference>
<evidence type="ECO:0000313" key="5">
    <source>
        <dbReference type="Proteomes" id="UP000199701"/>
    </source>
</evidence>
<evidence type="ECO:0000259" key="3">
    <source>
        <dbReference type="PROSITE" id="PS51781"/>
    </source>
</evidence>
<dbReference type="STRING" id="99656.SAMN05421659_11443"/>
<dbReference type="AlphaFoldDB" id="A0A1I0RDX9"/>
<feature type="region of interest" description="Disordered" evidence="2">
    <location>
        <begin position="167"/>
        <end position="200"/>
    </location>
</feature>
<dbReference type="OrthoDB" id="1690999at2"/>
<feature type="domain" description="SH3b" evidence="3">
    <location>
        <begin position="100"/>
        <end position="164"/>
    </location>
</feature>
<keyword evidence="1" id="KW-0175">Coiled coil</keyword>
<name>A0A1I0RDX9_9FIRM</name>
<proteinExistence type="predicted"/>
<feature type="compositionally biased region" description="Low complexity" evidence="2">
    <location>
        <begin position="177"/>
        <end position="200"/>
    </location>
</feature>
<evidence type="ECO:0000256" key="2">
    <source>
        <dbReference type="SAM" id="MobiDB-lite"/>
    </source>
</evidence>
<dbReference type="Proteomes" id="UP000199701">
    <property type="component" value="Unassembled WGS sequence"/>
</dbReference>
<dbReference type="EMBL" id="FOJI01000014">
    <property type="protein sequence ID" value="SEW38807.1"/>
    <property type="molecule type" value="Genomic_DNA"/>
</dbReference>